<evidence type="ECO:0000256" key="3">
    <source>
        <dbReference type="ARBA" id="ARBA00022832"/>
    </source>
</evidence>
<dbReference type="GO" id="GO:0006631">
    <property type="term" value="P:fatty acid metabolic process"/>
    <property type="evidence" value="ECO:0007669"/>
    <property type="project" value="UniProtKB-KW"/>
</dbReference>
<protein>
    <submittedName>
        <fullName evidence="8">AMP-binding protein</fullName>
    </submittedName>
</protein>
<comment type="caution">
    <text evidence="8">The sequence shown here is derived from an EMBL/GenBank/DDBJ whole genome shotgun (WGS) entry which is preliminary data.</text>
</comment>
<dbReference type="Pfam" id="PF00501">
    <property type="entry name" value="AMP-binding"/>
    <property type="match status" value="1"/>
</dbReference>
<evidence type="ECO:0000256" key="4">
    <source>
        <dbReference type="ARBA" id="ARBA00023098"/>
    </source>
</evidence>
<dbReference type="Gene3D" id="3.40.50.12780">
    <property type="entry name" value="N-terminal domain of ligase-like"/>
    <property type="match status" value="1"/>
</dbReference>
<feature type="domain" description="AMP-binding enzyme C-terminal" evidence="7">
    <location>
        <begin position="440"/>
        <end position="513"/>
    </location>
</feature>
<evidence type="ECO:0000259" key="6">
    <source>
        <dbReference type="Pfam" id="PF00501"/>
    </source>
</evidence>
<dbReference type="Pfam" id="PF13193">
    <property type="entry name" value="AMP-binding_C"/>
    <property type="match status" value="1"/>
</dbReference>
<dbReference type="Proteomes" id="UP000462055">
    <property type="component" value="Unassembled WGS sequence"/>
</dbReference>
<name>A0A6I4MTS1_9ACTN</name>
<comment type="similarity">
    <text evidence="1">Belongs to the ATP-dependent AMP-binding enzyme family.</text>
</comment>
<evidence type="ECO:0000256" key="5">
    <source>
        <dbReference type="SAM" id="MobiDB-lite"/>
    </source>
</evidence>
<evidence type="ECO:0000256" key="2">
    <source>
        <dbReference type="ARBA" id="ARBA00022598"/>
    </source>
</evidence>
<evidence type="ECO:0000313" key="9">
    <source>
        <dbReference type="Proteomes" id="UP000462055"/>
    </source>
</evidence>
<dbReference type="InterPro" id="IPR020845">
    <property type="entry name" value="AMP-binding_CS"/>
</dbReference>
<dbReference type="InterPro" id="IPR042099">
    <property type="entry name" value="ANL_N_sf"/>
</dbReference>
<dbReference type="AlphaFoldDB" id="A0A6I4MTS1"/>
<dbReference type="InterPro" id="IPR000873">
    <property type="entry name" value="AMP-dep_synth/lig_dom"/>
</dbReference>
<reference evidence="8" key="1">
    <citation type="submission" date="2019-12" db="EMBL/GenBank/DDBJ databases">
        <title>Actinomadura physcomitrii sp. nov., a novel actinomycete isolated from moss [Physcomitrium sphaericum (Ludw) Fuernr].</title>
        <authorList>
            <person name="Zhuang X."/>
        </authorList>
    </citation>
    <scope>NUCLEOTIDE SEQUENCE [LARGE SCALE GENOMIC DNA]</scope>
    <source>
        <strain evidence="8">LD22</strain>
    </source>
</reference>
<accession>A0A6I4MTS1</accession>
<dbReference type="SUPFAM" id="SSF56801">
    <property type="entry name" value="Acetyl-CoA synthetase-like"/>
    <property type="match status" value="1"/>
</dbReference>
<dbReference type="PROSITE" id="PS00455">
    <property type="entry name" value="AMP_BINDING"/>
    <property type="match status" value="1"/>
</dbReference>
<feature type="region of interest" description="Disordered" evidence="5">
    <location>
        <begin position="524"/>
        <end position="543"/>
    </location>
</feature>
<evidence type="ECO:0000313" key="8">
    <source>
        <dbReference type="EMBL" id="MWA07354.1"/>
    </source>
</evidence>
<keyword evidence="9" id="KW-1185">Reference proteome</keyword>
<gene>
    <name evidence="8" type="ORF">F8568_044930</name>
</gene>
<keyword evidence="3" id="KW-0276">Fatty acid metabolism</keyword>
<dbReference type="Gene3D" id="3.30.300.30">
    <property type="match status" value="1"/>
</dbReference>
<dbReference type="PANTHER" id="PTHR43859:SF4">
    <property type="entry name" value="BUTANOATE--COA LIGASE AAE1-RELATED"/>
    <property type="match status" value="1"/>
</dbReference>
<dbReference type="RefSeq" id="WP_151600252.1">
    <property type="nucleotide sequence ID" value="NZ_WBMS02000071.1"/>
</dbReference>
<evidence type="ECO:0000256" key="1">
    <source>
        <dbReference type="ARBA" id="ARBA00006432"/>
    </source>
</evidence>
<organism evidence="8 9">
    <name type="scientific">Actinomadura physcomitrii</name>
    <dbReference type="NCBI Taxonomy" id="2650748"/>
    <lineage>
        <taxon>Bacteria</taxon>
        <taxon>Bacillati</taxon>
        <taxon>Actinomycetota</taxon>
        <taxon>Actinomycetes</taxon>
        <taxon>Streptosporangiales</taxon>
        <taxon>Thermomonosporaceae</taxon>
        <taxon>Actinomadura</taxon>
    </lineage>
</organism>
<evidence type="ECO:0000259" key="7">
    <source>
        <dbReference type="Pfam" id="PF13193"/>
    </source>
</evidence>
<dbReference type="GO" id="GO:0016874">
    <property type="term" value="F:ligase activity"/>
    <property type="evidence" value="ECO:0007669"/>
    <property type="project" value="UniProtKB-KW"/>
</dbReference>
<dbReference type="EMBL" id="WBMS02000071">
    <property type="protein sequence ID" value="MWA07354.1"/>
    <property type="molecule type" value="Genomic_DNA"/>
</dbReference>
<sequence>MISRANHVPLSPLTFLSRARHAFGGKVAVVDGDATEVTFSELATDCDMMAGALRASGIRAGDRVAVLDLNSRWLLAAHFGVPGSGGALVALNTRLAPQEYLDILMHSRARVLLLSAALAHALGVTDARDLPVEQVVMLPGPGTDLAGALSYQEWLTGADGHGLQPPDDEDAMIAVNYTSGTTGRPKGVVYTHRGAYLNAVSVALEFQLSADSWYLWTLPMFHCNGWSLVWGATAVGATHVCLPSFDADGALELAGRYPVTHLCGAPIVLSELARAGSQRGFAAGRPIRAAVGGAPPTRQTIAAVQRMGFHVTHLYGLTETYGPSLVCEYQPGWADLPAGDLAERLSRQGVPTVSVADVRVADRHLRPVRADGATPGEILVRSNTIAAGYLDDREATEEAFRGGWFHTGDLGVMHPDGYIELTDRSKDVIISGGENIASVEVEKVLAAHPDVTEVAVVAVPHPRWGERPVAFVATTGNPVTGQELIDFARARLAHFKAPDAVYFEPLPKTSTGKIQKHLLRLRAREHGTAGSGRPGAEAPGTSP</sequence>
<dbReference type="InterPro" id="IPR045851">
    <property type="entry name" value="AMP-bd_C_sf"/>
</dbReference>
<dbReference type="PANTHER" id="PTHR43859">
    <property type="entry name" value="ACYL-ACTIVATING ENZYME"/>
    <property type="match status" value="1"/>
</dbReference>
<keyword evidence="4" id="KW-0443">Lipid metabolism</keyword>
<feature type="domain" description="AMP-dependent synthetase/ligase" evidence="6">
    <location>
        <begin position="20"/>
        <end position="390"/>
    </location>
</feature>
<keyword evidence="2" id="KW-0436">Ligase</keyword>
<proteinExistence type="inferred from homology"/>
<dbReference type="FunFam" id="3.30.300.30:FF:000008">
    <property type="entry name" value="2,3-dihydroxybenzoate-AMP ligase"/>
    <property type="match status" value="1"/>
</dbReference>
<dbReference type="InterPro" id="IPR025110">
    <property type="entry name" value="AMP-bd_C"/>
</dbReference>